<feature type="domain" description="Pyrrolo-quinoline quinone repeat" evidence="2">
    <location>
        <begin position="85"/>
        <end position="230"/>
    </location>
</feature>
<gene>
    <name evidence="3" type="ORF">Daura_08730</name>
</gene>
<evidence type="ECO:0000313" key="4">
    <source>
        <dbReference type="Proteomes" id="UP001058003"/>
    </source>
</evidence>
<proteinExistence type="predicted"/>
<dbReference type="SUPFAM" id="SSF50998">
    <property type="entry name" value="Quinoprotein alcohol dehydrogenase-like"/>
    <property type="match status" value="1"/>
</dbReference>
<name>A0A9Q9MIU1_9ACTN</name>
<dbReference type="Proteomes" id="UP001058003">
    <property type="component" value="Chromosome"/>
</dbReference>
<feature type="transmembrane region" description="Helical" evidence="1">
    <location>
        <begin position="46"/>
        <end position="64"/>
    </location>
</feature>
<sequence length="477" mass="51443">MSADARPGGARDNLVRVPETVIELDVSTPWEPPEPPAPRWRPPARWLAVAAALVLALGLLAAGGPRPDTGLLFTVDFQVLRAQASGGRVFLARYQLTSPGPMIEARRATDGAMLWQRPAEVDQQLIVAGPDVVILMSEDRTGRGDSSVLLVLDAATGRELWSRPRVTFDGINARVMVVEEAPEEPPGQVVYVAGDDPGVNHAGARPPQRYLGLDLRTGATVWDVTVAEGSDVNLSWADLYQAQVNRFDVLSRTGQLTRRDARTGAVTATYQLDWSGTSAMFSAGWLDGSGRPTDRVVVYPDGERGAVVYDLTTGRRLFRWPGELNNGLFRCTDRLLCTGTGGGLDALDSTTGERRWHLAGPDGVLHFAGDRLLVGSWRDPVATGPRVAGIVDARTGALVRTFTGWYALPAGGARPLLWRSDDKRTAVLGELDPATGLITVFARAENWFGNPECSADGRTLACVVVGGMSVWRLPNRH</sequence>
<dbReference type="InterPro" id="IPR002372">
    <property type="entry name" value="PQQ_rpt_dom"/>
</dbReference>
<keyword evidence="1" id="KW-1133">Transmembrane helix</keyword>
<dbReference type="RefSeq" id="WP_033357980.1">
    <property type="nucleotide sequence ID" value="NZ_CP073767.1"/>
</dbReference>
<keyword evidence="1" id="KW-0812">Transmembrane</keyword>
<dbReference type="AlphaFoldDB" id="A0A9Q9MIU1"/>
<dbReference type="Pfam" id="PF13360">
    <property type="entry name" value="PQQ_2"/>
    <property type="match status" value="1"/>
</dbReference>
<dbReference type="EMBL" id="CP073767">
    <property type="protein sequence ID" value="UWZ56245.1"/>
    <property type="molecule type" value="Genomic_DNA"/>
</dbReference>
<evidence type="ECO:0000259" key="2">
    <source>
        <dbReference type="Pfam" id="PF13360"/>
    </source>
</evidence>
<dbReference type="Gene3D" id="2.130.10.10">
    <property type="entry name" value="YVTN repeat-like/Quinoprotein amine dehydrogenase"/>
    <property type="match status" value="1"/>
</dbReference>
<dbReference type="OrthoDB" id="3757373at2"/>
<keyword evidence="1" id="KW-0472">Membrane</keyword>
<evidence type="ECO:0000256" key="1">
    <source>
        <dbReference type="SAM" id="Phobius"/>
    </source>
</evidence>
<evidence type="ECO:0000313" key="3">
    <source>
        <dbReference type="EMBL" id="UWZ56245.1"/>
    </source>
</evidence>
<reference evidence="3" key="1">
    <citation type="submission" date="2021-04" db="EMBL/GenBank/DDBJ databases">
        <title>Dactylosporangium aurantiacum NRRL B-8018 full assembly.</title>
        <authorList>
            <person name="Hartkoorn R.C."/>
            <person name="Beaudoing E."/>
            <person name="Hot D."/>
        </authorList>
    </citation>
    <scope>NUCLEOTIDE SEQUENCE</scope>
    <source>
        <strain evidence="3">NRRL B-8018</strain>
    </source>
</reference>
<dbReference type="InterPro" id="IPR011047">
    <property type="entry name" value="Quinoprotein_ADH-like_sf"/>
</dbReference>
<dbReference type="InterPro" id="IPR015943">
    <property type="entry name" value="WD40/YVTN_repeat-like_dom_sf"/>
</dbReference>
<dbReference type="KEGG" id="daur:Daura_08730"/>
<accession>A0A9Q9MIU1</accession>
<keyword evidence="4" id="KW-1185">Reference proteome</keyword>
<organism evidence="3 4">
    <name type="scientific">Dactylosporangium aurantiacum</name>
    <dbReference type="NCBI Taxonomy" id="35754"/>
    <lineage>
        <taxon>Bacteria</taxon>
        <taxon>Bacillati</taxon>
        <taxon>Actinomycetota</taxon>
        <taxon>Actinomycetes</taxon>
        <taxon>Micromonosporales</taxon>
        <taxon>Micromonosporaceae</taxon>
        <taxon>Dactylosporangium</taxon>
    </lineage>
</organism>
<dbReference type="PANTHER" id="PTHR34512">
    <property type="entry name" value="CELL SURFACE PROTEIN"/>
    <property type="match status" value="1"/>
</dbReference>
<dbReference type="PANTHER" id="PTHR34512:SF30">
    <property type="entry name" value="OUTER MEMBRANE PROTEIN ASSEMBLY FACTOR BAMB"/>
    <property type="match status" value="1"/>
</dbReference>
<protein>
    <submittedName>
        <fullName evidence="3">PQQ-binding-like beta-propeller repeat protein</fullName>
    </submittedName>
</protein>